<evidence type="ECO:0000313" key="3">
    <source>
        <dbReference type="EMBL" id="GAA3264993.1"/>
    </source>
</evidence>
<dbReference type="EMBL" id="BAAAUW010000015">
    <property type="protein sequence ID" value="GAA3264993.1"/>
    <property type="molecule type" value="Genomic_DNA"/>
</dbReference>
<dbReference type="Pfam" id="PF01337">
    <property type="entry name" value="Barstar"/>
    <property type="match status" value="1"/>
</dbReference>
<dbReference type="RefSeq" id="WP_189365284.1">
    <property type="nucleotide sequence ID" value="NZ_BAAAUW010000015.1"/>
</dbReference>
<evidence type="ECO:0000259" key="2">
    <source>
        <dbReference type="Pfam" id="PF01337"/>
    </source>
</evidence>
<keyword evidence="4" id="KW-1185">Reference proteome</keyword>
<dbReference type="SUPFAM" id="SSF52038">
    <property type="entry name" value="Barstar-related"/>
    <property type="match status" value="1"/>
</dbReference>
<dbReference type="InterPro" id="IPR035905">
    <property type="entry name" value="Barstar-like_sf"/>
</dbReference>
<dbReference type="Proteomes" id="UP001500728">
    <property type="component" value="Unassembled WGS sequence"/>
</dbReference>
<name>A0ABP6QXZ7_9ACTN</name>
<sequence length="254" mass="28353">MTGELSMAIEADFPMYVVADEESGDVLVAAEDVEGFFVDPEEETPEVVFLSAHEVNRGRRRTEDAVLEIVNRRREKIGEYFVGRVVLGDVGIESSDGKISSVPYRFFGNRCEYPGAAKIWRRWASGVAMEKGEWLRWPTSHHGAWLHVVQNAWFTSNRRAARYGVDDVAHLDGAQISTKSGFYCALGEAVNGPGGYFGSNLDALADCISSSFGEGPPVKIVWRNFRVSQESLDRTFMDSVMEVLREFHVNVTIC</sequence>
<gene>
    <name evidence="3" type="ORF">GCM10010469_35130</name>
</gene>
<evidence type="ECO:0000256" key="1">
    <source>
        <dbReference type="ARBA" id="ARBA00006845"/>
    </source>
</evidence>
<feature type="domain" description="Barstar (barnase inhibitor)" evidence="2">
    <location>
        <begin position="168"/>
        <end position="247"/>
    </location>
</feature>
<protein>
    <recommendedName>
        <fullName evidence="2">Barstar (barnase inhibitor) domain-containing protein</fullName>
    </recommendedName>
</protein>
<accession>A0ABP6QXZ7</accession>
<comment type="caution">
    <text evidence="3">The sequence shown here is derived from an EMBL/GenBank/DDBJ whole genome shotgun (WGS) entry which is preliminary data.</text>
</comment>
<comment type="similarity">
    <text evidence="1">Belongs to the barstar family.</text>
</comment>
<organism evidence="3 4">
    <name type="scientific">Streptomyces labedae</name>
    <dbReference type="NCBI Taxonomy" id="285569"/>
    <lineage>
        <taxon>Bacteria</taxon>
        <taxon>Bacillati</taxon>
        <taxon>Actinomycetota</taxon>
        <taxon>Actinomycetes</taxon>
        <taxon>Kitasatosporales</taxon>
        <taxon>Streptomycetaceae</taxon>
        <taxon>Streptomyces</taxon>
    </lineage>
</organism>
<dbReference type="InterPro" id="IPR000468">
    <property type="entry name" value="Barstar"/>
</dbReference>
<proteinExistence type="inferred from homology"/>
<reference evidence="4" key="1">
    <citation type="journal article" date="2019" name="Int. J. Syst. Evol. Microbiol.">
        <title>The Global Catalogue of Microorganisms (GCM) 10K type strain sequencing project: providing services to taxonomists for standard genome sequencing and annotation.</title>
        <authorList>
            <consortium name="The Broad Institute Genomics Platform"/>
            <consortium name="The Broad Institute Genome Sequencing Center for Infectious Disease"/>
            <person name="Wu L."/>
            <person name="Ma J."/>
        </authorList>
    </citation>
    <scope>NUCLEOTIDE SEQUENCE [LARGE SCALE GENOMIC DNA]</scope>
    <source>
        <strain evidence="4">JCM 9381</strain>
    </source>
</reference>
<evidence type="ECO:0000313" key="4">
    <source>
        <dbReference type="Proteomes" id="UP001500728"/>
    </source>
</evidence>
<dbReference type="Gene3D" id="3.30.370.10">
    <property type="entry name" value="Barstar-like"/>
    <property type="match status" value="1"/>
</dbReference>